<evidence type="ECO:0000256" key="2">
    <source>
        <dbReference type="RuleBase" id="RU003567"/>
    </source>
</evidence>
<dbReference type="PANTHER" id="PTHR10381:SF24">
    <property type="entry name" value="ATP-DEPENDENT CLP PROTEASE PROTEOLYTIC SUBUNIT 4, CHLOROPLASTIC"/>
    <property type="match status" value="1"/>
</dbReference>
<dbReference type="CDD" id="cd07017">
    <property type="entry name" value="S14_ClpP_2"/>
    <property type="match status" value="1"/>
</dbReference>
<comment type="similarity">
    <text evidence="1 2">Belongs to the peptidase S14 family.</text>
</comment>
<gene>
    <name evidence="3" type="ORF">ZIOFF_048056</name>
</gene>
<evidence type="ECO:0000313" key="3">
    <source>
        <dbReference type="EMBL" id="KAG6493080.1"/>
    </source>
</evidence>
<sequence>MRGAESDVIGLLLRERIVFLGTSVDDFVADAIISQLLLLDAMDPTKDIRLFVNSSGGSLSATMAIYDAVQLARAPQSHLASQHLQHLSSLVVGPSESGRTIEQVKRDIDRDRYMSPIEGVVYGIIDGVIDQDYHS</sequence>
<dbReference type="InterPro" id="IPR029045">
    <property type="entry name" value="ClpP/crotonase-like_dom_sf"/>
</dbReference>
<dbReference type="Pfam" id="PF00574">
    <property type="entry name" value="CLP_protease"/>
    <property type="match status" value="2"/>
</dbReference>
<protein>
    <recommendedName>
        <fullName evidence="2">ATP-dependent Clp protease proteolytic subunit</fullName>
    </recommendedName>
</protein>
<dbReference type="Gene3D" id="3.90.226.10">
    <property type="entry name" value="2-enoyl-CoA Hydratase, Chain A, domain 1"/>
    <property type="match status" value="2"/>
</dbReference>
<evidence type="ECO:0000256" key="1">
    <source>
        <dbReference type="ARBA" id="ARBA00007039"/>
    </source>
</evidence>
<proteinExistence type="inferred from homology"/>
<organism evidence="3 4">
    <name type="scientific">Zingiber officinale</name>
    <name type="common">Ginger</name>
    <name type="synonym">Amomum zingiber</name>
    <dbReference type="NCBI Taxonomy" id="94328"/>
    <lineage>
        <taxon>Eukaryota</taxon>
        <taxon>Viridiplantae</taxon>
        <taxon>Streptophyta</taxon>
        <taxon>Embryophyta</taxon>
        <taxon>Tracheophyta</taxon>
        <taxon>Spermatophyta</taxon>
        <taxon>Magnoliopsida</taxon>
        <taxon>Liliopsida</taxon>
        <taxon>Zingiberales</taxon>
        <taxon>Zingiberaceae</taxon>
        <taxon>Zingiber</taxon>
    </lineage>
</organism>
<comment type="caution">
    <text evidence="3">The sequence shown here is derived from an EMBL/GenBank/DDBJ whole genome shotgun (WGS) entry which is preliminary data.</text>
</comment>
<dbReference type="Proteomes" id="UP000734854">
    <property type="component" value="Unassembled WGS sequence"/>
</dbReference>
<dbReference type="InterPro" id="IPR001907">
    <property type="entry name" value="ClpP"/>
</dbReference>
<dbReference type="PANTHER" id="PTHR10381">
    <property type="entry name" value="ATP-DEPENDENT CLP PROTEASE PROTEOLYTIC SUBUNIT"/>
    <property type="match status" value="1"/>
</dbReference>
<evidence type="ECO:0000313" key="4">
    <source>
        <dbReference type="Proteomes" id="UP000734854"/>
    </source>
</evidence>
<dbReference type="EMBL" id="JACMSC010000013">
    <property type="protein sequence ID" value="KAG6493080.1"/>
    <property type="molecule type" value="Genomic_DNA"/>
</dbReference>
<dbReference type="SUPFAM" id="SSF52096">
    <property type="entry name" value="ClpP/crotonase"/>
    <property type="match status" value="1"/>
</dbReference>
<dbReference type="AlphaFoldDB" id="A0A8J5FUD1"/>
<dbReference type="GO" id="GO:0004252">
    <property type="term" value="F:serine-type endopeptidase activity"/>
    <property type="evidence" value="ECO:0007669"/>
    <property type="project" value="InterPro"/>
</dbReference>
<dbReference type="GO" id="GO:0009536">
    <property type="term" value="C:plastid"/>
    <property type="evidence" value="ECO:0007669"/>
    <property type="project" value="UniProtKB-ARBA"/>
</dbReference>
<dbReference type="GO" id="GO:0051117">
    <property type="term" value="F:ATPase binding"/>
    <property type="evidence" value="ECO:0007669"/>
    <property type="project" value="TreeGrafter"/>
</dbReference>
<dbReference type="InterPro" id="IPR023562">
    <property type="entry name" value="ClpP/TepA"/>
</dbReference>
<dbReference type="GO" id="GO:0006515">
    <property type="term" value="P:protein quality control for misfolded or incompletely synthesized proteins"/>
    <property type="evidence" value="ECO:0007669"/>
    <property type="project" value="TreeGrafter"/>
</dbReference>
<dbReference type="GO" id="GO:0004176">
    <property type="term" value="F:ATP-dependent peptidase activity"/>
    <property type="evidence" value="ECO:0007669"/>
    <property type="project" value="InterPro"/>
</dbReference>
<dbReference type="GO" id="GO:0009368">
    <property type="term" value="C:endopeptidase Clp complex"/>
    <property type="evidence" value="ECO:0007669"/>
    <property type="project" value="TreeGrafter"/>
</dbReference>
<dbReference type="PRINTS" id="PR00127">
    <property type="entry name" value="CLPPROTEASEP"/>
</dbReference>
<accession>A0A8J5FUD1</accession>
<name>A0A8J5FUD1_ZINOF</name>
<reference evidence="3 4" key="1">
    <citation type="submission" date="2020-08" db="EMBL/GenBank/DDBJ databases">
        <title>Plant Genome Project.</title>
        <authorList>
            <person name="Zhang R.-G."/>
        </authorList>
    </citation>
    <scope>NUCLEOTIDE SEQUENCE [LARGE SCALE GENOMIC DNA]</scope>
    <source>
        <tissue evidence="3">Rhizome</tissue>
    </source>
</reference>
<keyword evidence="4" id="KW-1185">Reference proteome</keyword>